<dbReference type="Proteomes" id="UP000015001">
    <property type="component" value="Unassembled WGS sequence"/>
</dbReference>
<evidence type="ECO:0000313" key="3">
    <source>
        <dbReference type="Proteomes" id="UP000015001"/>
    </source>
</evidence>
<dbReference type="EMBL" id="AOPY01001533">
    <property type="protein sequence ID" value="EPJ36926.1"/>
    <property type="molecule type" value="Genomic_DNA"/>
</dbReference>
<feature type="compositionally biased region" description="Pro residues" evidence="1">
    <location>
        <begin position="24"/>
        <end position="36"/>
    </location>
</feature>
<gene>
    <name evidence="2" type="ORF">STAFG_6044</name>
</gene>
<keyword evidence="3" id="KW-1185">Reference proteome</keyword>
<feature type="compositionally biased region" description="Low complexity" evidence="1">
    <location>
        <begin position="1"/>
        <end position="23"/>
    </location>
</feature>
<dbReference type="AlphaFoldDB" id="S4MJZ0"/>
<comment type="caution">
    <text evidence="2">The sequence shown here is derived from an EMBL/GenBank/DDBJ whole genome shotgun (WGS) entry which is preliminary data.</text>
</comment>
<proteinExistence type="predicted"/>
<name>S4MJZ0_9ACTN</name>
<evidence type="ECO:0000256" key="1">
    <source>
        <dbReference type="SAM" id="MobiDB-lite"/>
    </source>
</evidence>
<organism evidence="2 3">
    <name type="scientific">Streptomyces afghaniensis 772</name>
    <dbReference type="NCBI Taxonomy" id="1283301"/>
    <lineage>
        <taxon>Bacteria</taxon>
        <taxon>Bacillati</taxon>
        <taxon>Actinomycetota</taxon>
        <taxon>Actinomycetes</taxon>
        <taxon>Kitasatosporales</taxon>
        <taxon>Streptomycetaceae</taxon>
        <taxon>Streptomyces</taxon>
    </lineage>
</organism>
<evidence type="ECO:0000313" key="2">
    <source>
        <dbReference type="EMBL" id="EPJ36926.1"/>
    </source>
</evidence>
<feature type="region of interest" description="Disordered" evidence="1">
    <location>
        <begin position="1"/>
        <end position="36"/>
    </location>
</feature>
<dbReference type="HOGENOM" id="CLU_3358695_0_0_11"/>
<protein>
    <submittedName>
        <fullName evidence="2">Uncharacterized protein</fullName>
    </submittedName>
</protein>
<accession>S4MJZ0</accession>
<reference evidence="2 3" key="1">
    <citation type="submission" date="2013-02" db="EMBL/GenBank/DDBJ databases">
        <title>Draft Genome Sequence of Streptomyces afghaniensis, Which Produces Compounds of the Julimycin B-Complex.</title>
        <authorList>
            <person name="Gruening B.A."/>
            <person name="Praeg A."/>
            <person name="Erxleben A."/>
            <person name="Guenther S."/>
            <person name="Fiedler H.-P."/>
            <person name="Goodfellow M."/>
            <person name="Mueller M."/>
        </authorList>
    </citation>
    <scope>NUCLEOTIDE SEQUENCE [LARGE SCALE GENOMIC DNA]</scope>
    <source>
        <strain evidence="2 3">772</strain>
    </source>
</reference>
<sequence>MSPSPSGSSTAAARWRWPRCAPSTGPPPSGSALPSP</sequence>